<keyword evidence="3" id="KW-1185">Reference proteome</keyword>
<dbReference type="Proteomes" id="UP001582793">
    <property type="component" value="Unassembled WGS sequence"/>
</dbReference>
<evidence type="ECO:0000256" key="1">
    <source>
        <dbReference type="SAM" id="SignalP"/>
    </source>
</evidence>
<accession>A0ABV5CPD3</accession>
<feature type="signal peptide" evidence="1">
    <location>
        <begin position="1"/>
        <end position="32"/>
    </location>
</feature>
<name>A0ABV5CPD3_9ACTN</name>
<dbReference type="EMBL" id="JBCGDC010000026">
    <property type="protein sequence ID" value="MFB6393782.1"/>
    <property type="molecule type" value="Genomic_DNA"/>
</dbReference>
<dbReference type="RefSeq" id="WP_375734137.1">
    <property type="nucleotide sequence ID" value="NZ_JBCGDC010000026.1"/>
</dbReference>
<comment type="caution">
    <text evidence="2">The sequence shown here is derived from an EMBL/GenBank/DDBJ whole genome shotgun (WGS) entry which is preliminary data.</text>
</comment>
<proteinExistence type="predicted"/>
<sequence>MLKSFPRPRRLAGAGLVASGLALLLTVSGATAAGSDVGLHATSEVFIQDTLSDNGAEPSTVSPFWQSPAIKVCAWTPTVPPVECPTSQDQLLIGGSYHVWITLSNSGTTDAVGTLELRRTKPGGGTNWNTDWINIATKLDVAVPAGGVTRVPIQFDNVPGPGHFCLAALWDADGDELKPFPADHDRVVTNDNNVAQRNVNSIAIGKSQSADRSFSMASNQFVRTHTSLIFNPVGTPFHLVGGQIVVDLGPVLFQRWQQAGRRGTGIQQVGATQLQLVSTTARIEELPLDPVERVTVNLRFTAGSSTPAGIYGVEIAQGKTSVAIPCSPTGAPCPPPPNRLPIGGVRYTITVVD</sequence>
<evidence type="ECO:0008006" key="4">
    <source>
        <dbReference type="Google" id="ProtNLM"/>
    </source>
</evidence>
<evidence type="ECO:0000313" key="3">
    <source>
        <dbReference type="Proteomes" id="UP001582793"/>
    </source>
</evidence>
<gene>
    <name evidence="2" type="ORF">AAFH96_11760</name>
</gene>
<feature type="chain" id="PRO_5046633284" description="CARDB domain-containing protein" evidence="1">
    <location>
        <begin position="33"/>
        <end position="353"/>
    </location>
</feature>
<reference evidence="2 3" key="1">
    <citation type="submission" date="2024-04" db="EMBL/GenBank/DDBJ databases">
        <title>Polymorphospora sp. isolated from Baiyangdian Lake in Xiong'an New Area.</title>
        <authorList>
            <person name="Zhang X."/>
            <person name="Liu J."/>
        </authorList>
    </citation>
    <scope>NUCLEOTIDE SEQUENCE [LARGE SCALE GENOMIC DNA]</scope>
    <source>
        <strain evidence="2 3">2-325</strain>
    </source>
</reference>
<keyword evidence="1" id="KW-0732">Signal</keyword>
<protein>
    <recommendedName>
        <fullName evidence="4">CARDB domain-containing protein</fullName>
    </recommendedName>
</protein>
<organism evidence="2 3">
    <name type="scientific">Polymorphospora lycopeni</name>
    <dbReference type="NCBI Taxonomy" id="3140240"/>
    <lineage>
        <taxon>Bacteria</taxon>
        <taxon>Bacillati</taxon>
        <taxon>Actinomycetota</taxon>
        <taxon>Actinomycetes</taxon>
        <taxon>Micromonosporales</taxon>
        <taxon>Micromonosporaceae</taxon>
        <taxon>Polymorphospora</taxon>
    </lineage>
</organism>
<evidence type="ECO:0000313" key="2">
    <source>
        <dbReference type="EMBL" id="MFB6393782.1"/>
    </source>
</evidence>